<feature type="binding site" evidence="6">
    <location>
        <position position="63"/>
    </location>
    <ligand>
        <name>molybdate</name>
        <dbReference type="ChEBI" id="CHEBI:36264"/>
    </ligand>
</feature>
<reference evidence="8 9" key="1">
    <citation type="submission" date="2019-01" db="EMBL/GenBank/DDBJ databases">
        <authorList>
            <person name="Chen W.-M."/>
        </authorList>
    </citation>
    <scope>NUCLEOTIDE SEQUENCE [LARGE SCALE GENOMIC DNA]</scope>
    <source>
        <strain evidence="8 9">CCP-18</strain>
    </source>
</reference>
<dbReference type="GO" id="GO:0046872">
    <property type="term" value="F:metal ion binding"/>
    <property type="evidence" value="ECO:0007669"/>
    <property type="project" value="UniProtKB-KW"/>
</dbReference>
<dbReference type="GO" id="GO:1901359">
    <property type="term" value="F:tungstate binding"/>
    <property type="evidence" value="ECO:0007669"/>
    <property type="project" value="UniProtKB-ARBA"/>
</dbReference>
<proteinExistence type="inferred from homology"/>
<gene>
    <name evidence="8" type="primary">modA</name>
    <name evidence="8" type="ORF">EOD73_14405</name>
</gene>
<feature type="binding site" evidence="6">
    <location>
        <position position="170"/>
    </location>
    <ligand>
        <name>molybdate</name>
        <dbReference type="ChEBI" id="CHEBI:36264"/>
    </ligand>
</feature>
<dbReference type="PANTHER" id="PTHR30632:SF0">
    <property type="entry name" value="SULFATE-BINDING PROTEIN"/>
    <property type="match status" value="1"/>
</dbReference>
<feature type="signal peptide" evidence="7">
    <location>
        <begin position="1"/>
        <end position="25"/>
    </location>
</feature>
<evidence type="ECO:0000256" key="7">
    <source>
        <dbReference type="SAM" id="SignalP"/>
    </source>
</evidence>
<feature type="binding site" evidence="6">
    <location>
        <position position="188"/>
    </location>
    <ligand>
        <name>molybdate</name>
        <dbReference type="ChEBI" id="CHEBI:36264"/>
    </ligand>
</feature>
<feature type="binding site" evidence="6">
    <location>
        <position position="35"/>
    </location>
    <ligand>
        <name>molybdate</name>
        <dbReference type="ChEBI" id="CHEBI:36264"/>
    </ligand>
</feature>
<dbReference type="PIRSF" id="PIRSF004846">
    <property type="entry name" value="ModA"/>
    <property type="match status" value="1"/>
</dbReference>
<evidence type="ECO:0000313" key="8">
    <source>
        <dbReference type="EMBL" id="RVT83756.1"/>
    </source>
</evidence>
<dbReference type="InterPro" id="IPR050682">
    <property type="entry name" value="ModA/WtpA"/>
</dbReference>
<feature type="binding site" evidence="6">
    <location>
        <position position="143"/>
    </location>
    <ligand>
        <name>molybdate</name>
        <dbReference type="ChEBI" id="CHEBI:36264"/>
    </ligand>
</feature>
<dbReference type="Gene3D" id="3.40.190.10">
    <property type="entry name" value="Periplasmic binding protein-like II"/>
    <property type="match status" value="2"/>
</dbReference>
<evidence type="ECO:0000256" key="4">
    <source>
        <dbReference type="ARBA" id="ARBA00022729"/>
    </source>
</evidence>
<comment type="subunit">
    <text evidence="5">The complex is composed of two ATP-binding proteins (ModC), two transmembrane proteins (ModB) and a solute-binding protein (ModA).</text>
</comment>
<protein>
    <submittedName>
        <fullName evidence="8">Molybdate ABC transporter substrate-binding protein</fullName>
    </submittedName>
</protein>
<dbReference type="EMBL" id="SACM01000004">
    <property type="protein sequence ID" value="RVT83756.1"/>
    <property type="molecule type" value="Genomic_DNA"/>
</dbReference>
<evidence type="ECO:0000256" key="2">
    <source>
        <dbReference type="ARBA" id="ARBA00022505"/>
    </source>
</evidence>
<keyword evidence="3 6" id="KW-0479">Metal-binding</keyword>
<keyword evidence="2 6" id="KW-0500">Molybdenum</keyword>
<evidence type="ECO:0000313" key="9">
    <source>
        <dbReference type="Proteomes" id="UP000288587"/>
    </source>
</evidence>
<evidence type="ECO:0000256" key="5">
    <source>
        <dbReference type="ARBA" id="ARBA00062515"/>
    </source>
</evidence>
<evidence type="ECO:0000256" key="6">
    <source>
        <dbReference type="PIRSR" id="PIRSR004846-1"/>
    </source>
</evidence>
<dbReference type="InterPro" id="IPR005950">
    <property type="entry name" value="ModA"/>
</dbReference>
<dbReference type="NCBIfam" id="TIGR01256">
    <property type="entry name" value="modA"/>
    <property type="match status" value="1"/>
</dbReference>
<keyword evidence="9" id="KW-1185">Reference proteome</keyword>
<sequence length="251" mass="25815">MSMGLRSRRWALSALLLGASAWAQAQTLTVSAAASLGDAMKALVPRFEAQHPGVSVRLNLAASGVLLQQLAAGAPVDVLATADEETLDRATAQRLIDPATRRVLATNTLVLVAPAGSHLTGLDALTGPGVKRIALGKPGSVPAGRYAQQALEARGQWAALQPKLVPADHVRQVLDYVARGEVEAGFVYATDAASTAGKVRVVATVGGHAPIRHPVAVASATGQHALARAFVQFLASPAAQALLRQQGFGAP</sequence>
<feature type="chain" id="PRO_5019366396" evidence="7">
    <location>
        <begin position="26"/>
        <end position="251"/>
    </location>
</feature>
<organism evidence="8 9">
    <name type="scientific">Inhella crocodyli</name>
    <dbReference type="NCBI Taxonomy" id="2499851"/>
    <lineage>
        <taxon>Bacteria</taxon>
        <taxon>Pseudomonadati</taxon>
        <taxon>Pseudomonadota</taxon>
        <taxon>Betaproteobacteria</taxon>
        <taxon>Burkholderiales</taxon>
        <taxon>Sphaerotilaceae</taxon>
        <taxon>Inhella</taxon>
    </lineage>
</organism>
<comment type="similarity">
    <text evidence="1">Belongs to the bacterial solute-binding protein ModA family.</text>
</comment>
<dbReference type="GO" id="GO:0015689">
    <property type="term" value="P:molybdate ion transport"/>
    <property type="evidence" value="ECO:0007669"/>
    <property type="project" value="InterPro"/>
</dbReference>
<dbReference type="OrthoDB" id="9785015at2"/>
<comment type="caution">
    <text evidence="8">The sequence shown here is derived from an EMBL/GenBank/DDBJ whole genome shotgun (WGS) entry which is preliminary data.</text>
</comment>
<keyword evidence="4 7" id="KW-0732">Signal</keyword>
<accession>A0A437LEA6</accession>
<evidence type="ECO:0000256" key="3">
    <source>
        <dbReference type="ARBA" id="ARBA00022723"/>
    </source>
</evidence>
<name>A0A437LEA6_9BURK</name>
<dbReference type="PANTHER" id="PTHR30632">
    <property type="entry name" value="MOLYBDATE-BINDING PERIPLASMIC PROTEIN"/>
    <property type="match status" value="1"/>
</dbReference>
<evidence type="ECO:0000256" key="1">
    <source>
        <dbReference type="ARBA" id="ARBA00009175"/>
    </source>
</evidence>
<dbReference type="FunFam" id="3.40.190.10:FF:000035">
    <property type="entry name" value="Molybdate ABC transporter substrate-binding protein"/>
    <property type="match status" value="1"/>
</dbReference>
<dbReference type="Pfam" id="PF13531">
    <property type="entry name" value="SBP_bac_11"/>
    <property type="match status" value="1"/>
</dbReference>
<dbReference type="AlphaFoldDB" id="A0A437LEA6"/>
<dbReference type="GO" id="GO:0030973">
    <property type="term" value="F:molybdate ion binding"/>
    <property type="evidence" value="ECO:0007669"/>
    <property type="project" value="TreeGrafter"/>
</dbReference>
<dbReference type="Proteomes" id="UP000288587">
    <property type="component" value="Unassembled WGS sequence"/>
</dbReference>
<dbReference type="SUPFAM" id="SSF53850">
    <property type="entry name" value="Periplasmic binding protein-like II"/>
    <property type="match status" value="1"/>
</dbReference>